<feature type="active site" description="Proton donor" evidence="4">
    <location>
        <position position="325"/>
    </location>
</feature>
<reference evidence="7" key="1">
    <citation type="submission" date="2016-10" db="EMBL/GenBank/DDBJ databases">
        <authorList>
            <person name="Varghese N."/>
            <person name="Submissions S."/>
        </authorList>
    </citation>
    <scope>NUCLEOTIDE SEQUENCE [LARGE SCALE GENOMIC DNA]</scope>
    <source>
        <strain evidence="7">DSM 44209</strain>
    </source>
</reference>
<comment type="similarity">
    <text evidence="1">Belongs to the peptidase S33 family.</text>
</comment>
<dbReference type="Gene3D" id="3.40.50.1820">
    <property type="entry name" value="alpha/beta hydrolase"/>
    <property type="match status" value="1"/>
</dbReference>
<dbReference type="GO" id="GO:0097176">
    <property type="term" value="P:epoxide metabolic process"/>
    <property type="evidence" value="ECO:0007669"/>
    <property type="project" value="TreeGrafter"/>
</dbReference>
<evidence type="ECO:0000256" key="4">
    <source>
        <dbReference type="PIRSR" id="PIRSR001112-1"/>
    </source>
</evidence>
<dbReference type="InterPro" id="IPR029058">
    <property type="entry name" value="AB_hydrolase_fold"/>
</dbReference>
<evidence type="ECO:0000256" key="3">
    <source>
        <dbReference type="ARBA" id="ARBA00022801"/>
    </source>
</evidence>
<dbReference type="PANTHER" id="PTHR21661:SF35">
    <property type="entry name" value="EPOXIDE HYDROLASE"/>
    <property type="match status" value="1"/>
</dbReference>
<feature type="active site" description="Nucleophile" evidence="4">
    <location>
        <position position="210"/>
    </location>
</feature>
<dbReference type="PRINTS" id="PR00412">
    <property type="entry name" value="EPOXHYDRLASE"/>
</dbReference>
<dbReference type="GO" id="GO:0004301">
    <property type="term" value="F:epoxide hydrolase activity"/>
    <property type="evidence" value="ECO:0007669"/>
    <property type="project" value="TreeGrafter"/>
</dbReference>
<dbReference type="InterPro" id="IPR016292">
    <property type="entry name" value="Epoxide_hydrolase"/>
</dbReference>
<dbReference type="EMBL" id="FOIE01000003">
    <property type="protein sequence ID" value="SET24964.1"/>
    <property type="molecule type" value="Genomic_DNA"/>
</dbReference>
<sequence>MSARVACTGPVIDRLDGGRSPGLRRGSRLADVSETAVTPFRVDVPQAEVDDLAERLRRTRWPVGQDLSGDRGIPVERVRALAERWATAWDWRAQEAALNAWPQVTTTVDGTRVHTVHVRSPEPDAVPLVLLHGWPGSVVEFLRVLGPLSDPAAHGGDPAEAVHLVVPSLPGYGFSGPTPDGGWTPARMARAIAELVARLGHDRYVVHGGDWGSHVGRDLAAADPAHVVGLHVTMAPGVPVDGEPAAEGKAAHYARELSGYAKLQGTRPLALAPALTDSPAGLLAWIAERFAEWTDPASEIDADQLLTDVAVYWFTRTGPSSAQLYWERAHAPTPGWSRDVPTGVAVLPHDLFRPSRAAVEQVVDLVSWTEFDRGGHFAAMEVPDLLVEELRRFVRAVAR</sequence>
<dbReference type="Proteomes" id="UP000198507">
    <property type="component" value="Unassembled WGS sequence"/>
</dbReference>
<gene>
    <name evidence="6" type="ORF">SAMN04488546_1834</name>
</gene>
<accession>A0A1I0CZP8</accession>
<evidence type="ECO:0000313" key="7">
    <source>
        <dbReference type="Proteomes" id="UP000198507"/>
    </source>
</evidence>
<dbReference type="InterPro" id="IPR000639">
    <property type="entry name" value="Epox_hydrolase-like"/>
</dbReference>
<dbReference type="Pfam" id="PF06441">
    <property type="entry name" value="EHN"/>
    <property type="match status" value="1"/>
</dbReference>
<evidence type="ECO:0000313" key="6">
    <source>
        <dbReference type="EMBL" id="SET24964.1"/>
    </source>
</evidence>
<dbReference type="InterPro" id="IPR010497">
    <property type="entry name" value="Epoxide_hydro_N"/>
</dbReference>
<dbReference type="PANTHER" id="PTHR21661">
    <property type="entry name" value="EPOXIDE HYDROLASE 1-RELATED"/>
    <property type="match status" value="1"/>
</dbReference>
<keyword evidence="2" id="KW-0058">Aromatic hydrocarbons catabolism</keyword>
<dbReference type="SUPFAM" id="SSF53474">
    <property type="entry name" value="alpha/beta-Hydrolases"/>
    <property type="match status" value="1"/>
</dbReference>
<evidence type="ECO:0000256" key="2">
    <source>
        <dbReference type="ARBA" id="ARBA00022797"/>
    </source>
</evidence>
<feature type="active site" description="Proton acceptor" evidence="4">
    <location>
        <position position="376"/>
    </location>
</feature>
<name>A0A1I0CZP8_9ACTN</name>
<evidence type="ECO:0000259" key="5">
    <source>
        <dbReference type="Pfam" id="PF06441"/>
    </source>
</evidence>
<dbReference type="PIRSF" id="PIRSF001112">
    <property type="entry name" value="Epoxide_hydrolase"/>
    <property type="match status" value="1"/>
</dbReference>
<protein>
    <submittedName>
        <fullName evidence="6">Epoxide hydrolase</fullName>
    </submittedName>
</protein>
<evidence type="ECO:0000256" key="1">
    <source>
        <dbReference type="ARBA" id="ARBA00010088"/>
    </source>
</evidence>
<proteinExistence type="inferred from homology"/>
<feature type="domain" description="Epoxide hydrolase N-terminal" evidence="5">
    <location>
        <begin position="37"/>
        <end position="141"/>
    </location>
</feature>
<organism evidence="6 7">
    <name type="scientific">Geodermatophilus poikilotrophus</name>
    <dbReference type="NCBI Taxonomy" id="1333667"/>
    <lineage>
        <taxon>Bacteria</taxon>
        <taxon>Bacillati</taxon>
        <taxon>Actinomycetota</taxon>
        <taxon>Actinomycetes</taxon>
        <taxon>Geodermatophilales</taxon>
        <taxon>Geodermatophilaceae</taxon>
        <taxon>Geodermatophilus</taxon>
    </lineage>
</organism>
<dbReference type="AlphaFoldDB" id="A0A1I0CZP8"/>
<keyword evidence="3 6" id="KW-0378">Hydrolase</keyword>
<keyword evidence="7" id="KW-1185">Reference proteome</keyword>